<dbReference type="PANTHER" id="PTHR13142">
    <property type="entry name" value="INNER CENTROMERE PROTEIN"/>
    <property type="match status" value="1"/>
</dbReference>
<sequence length="1290" mass="141352">MASLRSKSHLPIGSAQWVQNESDQANQFIGEEVEEFSFSARNEMEWLNEHMAEIFSRSQLNVTEVFKTPGKLRGKTPRTARKKNPLEARAPLTDIFAPSPQAGTSPSQRTNFYKQVAQFQVAEDPQQEQHESVATGNKHSVGAGKGNADSGYHGMPEDEMDLDRAPREADQPTPQKRSPEKTTWSVQAPTPRQSLGTLLEQRRATDESFVSAEEALGSRHLSKEDLLQDDDDNTTVLDEETGSSESQPAPIPQQQAEQAVSPHPTVLAEEAAALDRAQERAGEQDPTDDHLDVNGSRTPSDGSSPVKPLVRKSSLTFASLPAREPLTTKKSMGTRTSYVEQQKIGAVGRGSHVGRFAGGKSFGDNQQALPDDADDEVDAMDVDEQVRPGLPREESETTKVHNKSTTQRLHERINMLGQSKEPRSSKSVPNINAVAATQPSYPQLPDLEQEELQPEENGPEVPPKDVVVASANQDDDDDDWIAPIQTSAPEMNHNRPQPSASHTADPTEQIDREPSTRVSVVDSSTKTDTSARPIVGIGHQKSTSTTALVSPTKTSTAPDVAQKKTISFSNPNFSTAQNLQTTTPAGSPIGKRYMDGPLSASKAKLYSVLKSAKGIFASSAGVSAQAKMEALSTAVPQPADRTLESTTVEVPIKKQDSAQNLYPDLRAEAKSVTGYLEKASEGRRTRSSSENERKRVEEAKKKQQLEDEIENARNKERQNAANQKVPRSKINPAAHEQEREGLEINSRAESDAMAQQTTATADEMPPPPPPKSMLPTGSQLQKPRETRRLAKPSKETLPRAKPVPVSIRVASQSQRIGQIAPTNLALSASLQDSLPPAPPSKAPLPSKPSAASLQSSTSTNSFKSSVSTQSTRPKALEAAAKKKEQEEKAAQRKAEQKRELDQKRATKIEEERLLEQQKRAAEQQPVQEAKKAAQRQAEARKAELQRQQALPPRTRQANDLSTALQNEKAQGPPAHHRGDLGHARSISRMNTVQDMPRPTTQPQINPAKPPKRVFQPDTEDEPGQRPTLQRAGPSYQQQDAKRRKTIDEDDEDDEPRRSVMAPPIRHSNIRKEPLNKFPHGYTHAPPPTSHVSSMFKSTVTAQHQLQHPRAPAHPNDMATFSKAKIPFAEAPNPPAASSNHHQMQVPLKTPGPAKASKASKSVKSSPAYPQGDSIQLPDINTDSEDSDSDDENNTGGFAAPSWVNSPALRELLTQQQLMDPEAVFGPIALLQMEEVFSKNKDRMKRFRDRTSSANWAISGDALTQEERDRDREGREAVVRQGEWRFGNGGV</sequence>
<feature type="compositionally biased region" description="Polar residues" evidence="8">
    <location>
        <begin position="425"/>
        <end position="441"/>
    </location>
</feature>
<feature type="compositionally biased region" description="Polar residues" evidence="8">
    <location>
        <begin position="1089"/>
        <end position="1105"/>
    </location>
</feature>
<dbReference type="STRING" id="331657.A0A4U0WQK9"/>
<feature type="compositionally biased region" description="Acidic residues" evidence="8">
    <location>
        <begin position="447"/>
        <end position="458"/>
    </location>
</feature>
<feature type="compositionally biased region" description="Polar residues" evidence="8">
    <location>
        <begin position="564"/>
        <end position="585"/>
    </location>
</feature>
<feature type="compositionally biased region" description="Pro residues" evidence="8">
    <location>
        <begin position="835"/>
        <end position="846"/>
    </location>
</feature>
<feature type="compositionally biased region" description="Basic and acidic residues" evidence="8">
    <location>
        <begin position="678"/>
        <end position="718"/>
    </location>
</feature>
<evidence type="ECO:0000259" key="9">
    <source>
        <dbReference type="Pfam" id="PF03941"/>
    </source>
</evidence>
<feature type="domain" description="Inner centromere protein ARK-binding" evidence="9">
    <location>
        <begin position="1178"/>
        <end position="1236"/>
    </location>
</feature>
<keyword evidence="11" id="KW-1185">Reference proteome</keyword>
<dbReference type="GO" id="GO:0005634">
    <property type="term" value="C:nucleus"/>
    <property type="evidence" value="ECO:0007669"/>
    <property type="project" value="UniProtKB-SubCell"/>
</dbReference>
<organism evidence="10 11">
    <name type="scientific">Cryomyces minteri</name>
    <dbReference type="NCBI Taxonomy" id="331657"/>
    <lineage>
        <taxon>Eukaryota</taxon>
        <taxon>Fungi</taxon>
        <taxon>Dikarya</taxon>
        <taxon>Ascomycota</taxon>
        <taxon>Pezizomycotina</taxon>
        <taxon>Dothideomycetes</taxon>
        <taxon>Dothideomycetes incertae sedis</taxon>
        <taxon>Cryomyces</taxon>
    </lineage>
</organism>
<feature type="region of interest" description="Disordered" evidence="8">
    <location>
        <begin position="121"/>
        <end position="592"/>
    </location>
</feature>
<evidence type="ECO:0000256" key="6">
    <source>
        <dbReference type="ARBA" id="ARBA00023212"/>
    </source>
</evidence>
<feature type="compositionally biased region" description="Polar residues" evidence="8">
    <location>
        <begin position="987"/>
        <end position="1004"/>
    </location>
</feature>
<feature type="compositionally biased region" description="Low complexity" evidence="8">
    <location>
        <begin position="847"/>
        <end position="871"/>
    </location>
</feature>
<feature type="compositionally biased region" description="Acidic residues" evidence="8">
    <location>
        <begin position="1181"/>
        <end position="1192"/>
    </location>
</feature>
<keyword evidence="7" id="KW-0539">Nucleus</keyword>
<evidence type="ECO:0000256" key="4">
    <source>
        <dbReference type="ARBA" id="ARBA00022490"/>
    </source>
</evidence>
<feature type="compositionally biased region" description="Basic and acidic residues" evidence="8">
    <location>
        <begin position="1264"/>
        <end position="1277"/>
    </location>
</feature>
<feature type="compositionally biased region" description="Polar residues" evidence="8">
    <location>
        <begin position="328"/>
        <end position="340"/>
    </location>
</feature>
<feature type="compositionally biased region" description="Low complexity" evidence="8">
    <location>
        <begin position="1150"/>
        <end position="1169"/>
    </location>
</feature>
<protein>
    <recommendedName>
        <fullName evidence="9">Inner centromere protein ARK-binding domain-containing protein</fullName>
    </recommendedName>
</protein>
<feature type="compositionally biased region" description="Low complexity" evidence="8">
    <location>
        <begin position="516"/>
        <end position="530"/>
    </location>
</feature>
<dbReference type="GO" id="GO:0005819">
    <property type="term" value="C:spindle"/>
    <property type="evidence" value="ECO:0007669"/>
    <property type="project" value="UniProtKB-SubCell"/>
</dbReference>
<comment type="caution">
    <text evidence="10">The sequence shown here is derived from an EMBL/GenBank/DDBJ whole genome shotgun (WGS) entry which is preliminary data.</text>
</comment>
<gene>
    <name evidence="10" type="ORF">B0A49_08245</name>
</gene>
<comment type="similarity">
    <text evidence="3">Belongs to the INCENP family.</text>
</comment>
<dbReference type="Proteomes" id="UP000308768">
    <property type="component" value="Unassembled WGS sequence"/>
</dbReference>
<feature type="compositionally biased region" description="Polar residues" evidence="8">
    <location>
        <begin position="484"/>
        <end position="506"/>
    </location>
</feature>
<feature type="compositionally biased region" description="Basic and acidic residues" evidence="8">
    <location>
        <begin position="735"/>
        <end position="750"/>
    </location>
</feature>
<feature type="compositionally biased region" description="Polar residues" evidence="8">
    <location>
        <begin position="172"/>
        <end position="196"/>
    </location>
</feature>
<proteinExistence type="inferred from homology"/>
<keyword evidence="5" id="KW-0159">Chromosome partition</keyword>
<evidence type="ECO:0000256" key="5">
    <source>
        <dbReference type="ARBA" id="ARBA00022829"/>
    </source>
</evidence>
<accession>A0A4U0WQK9</accession>
<dbReference type="PANTHER" id="PTHR13142:SF1">
    <property type="entry name" value="INNER CENTROMERE PROTEIN"/>
    <property type="match status" value="1"/>
</dbReference>
<evidence type="ECO:0000256" key="7">
    <source>
        <dbReference type="ARBA" id="ARBA00023242"/>
    </source>
</evidence>
<dbReference type="InterPro" id="IPR005635">
    <property type="entry name" value="Inner_centromere_prot_ARK-bd"/>
</dbReference>
<feature type="compositionally biased region" description="Polar residues" evidence="8">
    <location>
        <begin position="540"/>
        <end position="557"/>
    </location>
</feature>
<dbReference type="Pfam" id="PF03941">
    <property type="entry name" value="INCENP_ARK-bind"/>
    <property type="match status" value="1"/>
</dbReference>
<feature type="compositionally biased region" description="Basic and acidic residues" evidence="8">
    <location>
        <begin position="782"/>
        <end position="798"/>
    </location>
</feature>
<feature type="compositionally biased region" description="Acidic residues" evidence="8">
    <location>
        <begin position="227"/>
        <end position="242"/>
    </location>
</feature>
<feature type="region of interest" description="Disordered" evidence="8">
    <location>
        <begin position="1257"/>
        <end position="1290"/>
    </location>
</feature>
<feature type="compositionally biased region" description="Low complexity" evidence="8">
    <location>
        <begin position="243"/>
        <end position="259"/>
    </location>
</feature>
<keyword evidence="6" id="KW-0206">Cytoskeleton</keyword>
<feature type="compositionally biased region" description="Polar residues" evidence="8">
    <location>
        <begin position="955"/>
        <end position="968"/>
    </location>
</feature>
<reference evidence="10 11" key="1">
    <citation type="submission" date="2017-03" db="EMBL/GenBank/DDBJ databases">
        <title>Genomes of endolithic fungi from Antarctica.</title>
        <authorList>
            <person name="Coleine C."/>
            <person name="Masonjones S."/>
            <person name="Stajich J.E."/>
        </authorList>
    </citation>
    <scope>NUCLEOTIDE SEQUENCE [LARGE SCALE GENOMIC DNA]</scope>
    <source>
        <strain evidence="10 11">CCFEE 5187</strain>
    </source>
</reference>
<feature type="region of interest" description="Disordered" evidence="8">
    <location>
        <begin position="70"/>
        <end position="89"/>
    </location>
</feature>
<evidence type="ECO:0000313" key="11">
    <source>
        <dbReference type="Proteomes" id="UP000308768"/>
    </source>
</evidence>
<name>A0A4U0WQK9_9PEZI</name>
<evidence type="ECO:0000256" key="3">
    <source>
        <dbReference type="ARBA" id="ARBA00010042"/>
    </source>
</evidence>
<evidence type="ECO:0000256" key="8">
    <source>
        <dbReference type="SAM" id="MobiDB-lite"/>
    </source>
</evidence>
<evidence type="ECO:0000256" key="1">
    <source>
        <dbReference type="ARBA" id="ARBA00004123"/>
    </source>
</evidence>
<comment type="subcellular location">
    <subcellularLocation>
        <location evidence="2">Cytoplasm</location>
        <location evidence="2">Cytoskeleton</location>
        <location evidence="2">Spindle</location>
    </subcellularLocation>
    <subcellularLocation>
        <location evidence="1">Nucleus</location>
    </subcellularLocation>
</comment>
<keyword evidence="4" id="KW-0963">Cytoplasm</keyword>
<dbReference type="EMBL" id="NAJN01001111">
    <property type="protein sequence ID" value="TKA65684.1"/>
    <property type="molecule type" value="Genomic_DNA"/>
</dbReference>
<feature type="compositionally biased region" description="Basic residues" evidence="8">
    <location>
        <begin position="70"/>
        <end position="83"/>
    </location>
</feature>
<feature type="compositionally biased region" description="Acidic residues" evidence="8">
    <location>
        <begin position="371"/>
        <end position="383"/>
    </location>
</feature>
<evidence type="ECO:0000313" key="10">
    <source>
        <dbReference type="EMBL" id="TKA65684.1"/>
    </source>
</evidence>
<dbReference type="OrthoDB" id="6123at2759"/>
<feature type="compositionally biased region" description="Basic and acidic residues" evidence="8">
    <location>
        <begin position="879"/>
        <end position="921"/>
    </location>
</feature>
<dbReference type="GO" id="GO:0007059">
    <property type="term" value="P:chromosome segregation"/>
    <property type="evidence" value="ECO:0007669"/>
    <property type="project" value="UniProtKB-KW"/>
</dbReference>
<feature type="region of interest" description="Disordered" evidence="8">
    <location>
        <begin position="632"/>
        <end position="816"/>
    </location>
</feature>
<feature type="compositionally biased region" description="Basic and acidic residues" evidence="8">
    <location>
        <begin position="276"/>
        <end position="292"/>
    </location>
</feature>
<evidence type="ECO:0000256" key="2">
    <source>
        <dbReference type="ARBA" id="ARBA00004186"/>
    </source>
</evidence>
<feature type="compositionally biased region" description="Basic and acidic residues" evidence="8">
    <location>
        <begin position="384"/>
        <end position="399"/>
    </location>
</feature>
<feature type="region of interest" description="Disordered" evidence="8">
    <location>
        <begin position="830"/>
        <end position="1201"/>
    </location>
</feature>